<evidence type="ECO:0000256" key="3">
    <source>
        <dbReference type="ARBA" id="ARBA00022475"/>
    </source>
</evidence>
<dbReference type="InterPro" id="IPR007554">
    <property type="entry name" value="Glycerophosphate_synth"/>
</dbReference>
<comment type="caution">
    <text evidence="8">The sequence shown here is derived from an EMBL/GenBank/DDBJ whole genome shotgun (WGS) entry which is preliminary data.</text>
</comment>
<evidence type="ECO:0000256" key="2">
    <source>
        <dbReference type="ARBA" id="ARBA00010488"/>
    </source>
</evidence>
<evidence type="ECO:0000256" key="5">
    <source>
        <dbReference type="ARBA" id="ARBA00022944"/>
    </source>
</evidence>
<organism evidence="8 9">
    <name type="scientific">Viridibacillus soli</name>
    <dbReference type="NCBI Taxonomy" id="2798301"/>
    <lineage>
        <taxon>Bacteria</taxon>
        <taxon>Bacillati</taxon>
        <taxon>Bacillota</taxon>
        <taxon>Bacilli</taxon>
        <taxon>Bacillales</taxon>
        <taxon>Caryophanaceae</taxon>
        <taxon>Viridibacillus</taxon>
    </lineage>
</organism>
<dbReference type="PANTHER" id="PTHR37316">
    <property type="entry name" value="TEICHOIC ACID GLYCEROL-PHOSPHATE PRIMASE"/>
    <property type="match status" value="1"/>
</dbReference>
<name>A0ABS1H853_9BACL</name>
<reference evidence="8 9" key="1">
    <citation type="submission" date="2020-12" db="EMBL/GenBank/DDBJ databases">
        <title>YIM B01967 draft genome.</title>
        <authorList>
            <person name="Yan X."/>
        </authorList>
    </citation>
    <scope>NUCLEOTIDE SEQUENCE [LARGE SCALE GENOMIC DNA]</scope>
    <source>
        <strain evidence="8 9">YIM B01967</strain>
    </source>
</reference>
<comment type="similarity">
    <text evidence="2">Belongs to the CDP-glycerol glycerophosphotransferase family.</text>
</comment>
<accession>A0ABS1H853</accession>
<evidence type="ECO:0000256" key="6">
    <source>
        <dbReference type="ARBA" id="ARBA00023136"/>
    </source>
</evidence>
<dbReference type="Pfam" id="PF00534">
    <property type="entry name" value="Glycos_transf_1"/>
    <property type="match status" value="1"/>
</dbReference>
<dbReference type="Gene3D" id="3.40.50.12580">
    <property type="match status" value="1"/>
</dbReference>
<dbReference type="InterPro" id="IPR051612">
    <property type="entry name" value="Teichoic_Acid_Biosynth"/>
</dbReference>
<dbReference type="Gene3D" id="3.40.50.2000">
    <property type="entry name" value="Glycogen Phosphorylase B"/>
    <property type="match status" value="1"/>
</dbReference>
<dbReference type="EMBL" id="JAEOAH010000017">
    <property type="protein sequence ID" value="MBK3495594.1"/>
    <property type="molecule type" value="Genomic_DNA"/>
</dbReference>
<dbReference type="RefSeq" id="WP_200749258.1">
    <property type="nucleotide sequence ID" value="NZ_JAEOAH010000017.1"/>
</dbReference>
<dbReference type="InterPro" id="IPR043149">
    <property type="entry name" value="TagF_N"/>
</dbReference>
<dbReference type="Proteomes" id="UP000618943">
    <property type="component" value="Unassembled WGS sequence"/>
</dbReference>
<dbReference type="InterPro" id="IPR043148">
    <property type="entry name" value="TagF_C"/>
</dbReference>
<comment type="subcellular location">
    <subcellularLocation>
        <location evidence="1">Cell membrane</location>
        <topology evidence="1">Peripheral membrane protein</topology>
    </subcellularLocation>
</comment>
<proteinExistence type="inferred from homology"/>
<dbReference type="SUPFAM" id="SSF53756">
    <property type="entry name" value="UDP-Glycosyltransferase/glycogen phosphorylase"/>
    <property type="match status" value="2"/>
</dbReference>
<evidence type="ECO:0000256" key="4">
    <source>
        <dbReference type="ARBA" id="ARBA00022679"/>
    </source>
</evidence>
<keyword evidence="6" id="KW-0472">Membrane</keyword>
<keyword evidence="3" id="KW-1003">Cell membrane</keyword>
<keyword evidence="4" id="KW-0808">Transferase</keyword>
<keyword evidence="9" id="KW-1185">Reference proteome</keyword>
<feature type="domain" description="Glycosyl transferase family 1" evidence="7">
    <location>
        <begin position="764"/>
        <end position="908"/>
    </location>
</feature>
<dbReference type="InterPro" id="IPR001296">
    <property type="entry name" value="Glyco_trans_1"/>
</dbReference>
<evidence type="ECO:0000313" key="9">
    <source>
        <dbReference type="Proteomes" id="UP000618943"/>
    </source>
</evidence>
<dbReference type="Pfam" id="PF04464">
    <property type="entry name" value="Glyphos_transf"/>
    <property type="match status" value="1"/>
</dbReference>
<evidence type="ECO:0000256" key="1">
    <source>
        <dbReference type="ARBA" id="ARBA00004202"/>
    </source>
</evidence>
<dbReference type="Gene3D" id="3.40.50.11820">
    <property type="match status" value="1"/>
</dbReference>
<keyword evidence="5" id="KW-0777">Teichoic acid biosynthesis</keyword>
<sequence length="934" mass="108122">MIKTIQNAFNKKDHLQQYHHFYKKLKIVKNTILMESTQGRAFNGHMFYMLKDLVARFPQFTIYVVARDVNAISKSLKKQKLSQITVVEHNSIDYVKLLASCEILINDTSFYPFFNKKEGQTYINTWHGTPLKHLGKDMPNIVDVSNVQRNFYMADYIITSNQYTEDILIDSHNLKGIYPGTMVTAPSPRNSILFDTKVRDRIRKKYKLTNQKVSFYMPTWRGNVGKVKNSNKQILNDLEKISKNLESHESFFVKLHPFQSNIDLSNFDNIHLMPDNIELYEFLTAVDVLITDYSSIMYDFLNTGRSVVLYAYDKAEYYDTRGAYEDIQNYPLPIATTVKQLISLLKETPAANYDSLKEKFCHLDGLEGTAILNDYLFANKEHALVHPRSIHNGKETVAILSGGFWDNGITTALINTLENIDTSKRNYLIFFGRKKLDPQHYFRLRNLPENVLFYPVPGALNGSPLDLAVNKRYLFNEKVTSKWMANIVKELHKIEFKRVFGDLKIDWMVHYPGFERKYAQMISSIDVKSVMYVHTDMFMEYDIKANYSQKVIFNAYKNATAIAIVNETLVDDFVKRLPFTKDKLVVMNNFLGEDRIKDLSNANLISTLGDVQVDYSYNDNTILETSNDDYIQLYNMLKNFKKALKQMSFTSLSENQKNVIYKNYLKETVAQNPELNITVNIDQLDIERLEDVAFEKKAPYLAKNKDLFVQAFEQNFDEFGYTDEYISKGDLKTIMMDSIQDLSPQVIERNLRISKTRLLDDIFNPEKKVFINIGRYDHQKGHLRLLTAFDNMHTKYPNTSLVIIAPHGPLKEETIKMARSLASRDSIYILGRVSNPYALLKYCDAFVLSSIYEGLGLVAFEALAVDTDLITVNLPPTIRDFKGDEAIIVENSEEGIYDGLIDYMKNPHTFRKYDFSKPREQSIREFESLFTSGD</sequence>
<evidence type="ECO:0000259" key="7">
    <source>
        <dbReference type="Pfam" id="PF00534"/>
    </source>
</evidence>
<dbReference type="PANTHER" id="PTHR37316:SF3">
    <property type="entry name" value="TEICHOIC ACID GLYCEROL-PHOSPHATE TRANSFERASE"/>
    <property type="match status" value="1"/>
</dbReference>
<gene>
    <name evidence="8" type="ORF">JFL43_12185</name>
</gene>
<protein>
    <submittedName>
        <fullName evidence="8">CDP-glycerol glycerophosphotransferase family protein</fullName>
    </submittedName>
</protein>
<evidence type="ECO:0000313" key="8">
    <source>
        <dbReference type="EMBL" id="MBK3495594.1"/>
    </source>
</evidence>